<evidence type="ECO:0000256" key="3">
    <source>
        <dbReference type="ARBA" id="ARBA00023157"/>
    </source>
</evidence>
<evidence type="ECO:0000259" key="6">
    <source>
        <dbReference type="PROSITE" id="PS50227"/>
    </source>
</evidence>
<evidence type="ECO:0000256" key="4">
    <source>
        <dbReference type="ARBA" id="ARBA00023180"/>
    </source>
</evidence>
<dbReference type="PROSITE" id="PS50227">
    <property type="entry name" value="G_PROTEIN_RECEP_F2_3"/>
    <property type="match status" value="1"/>
</dbReference>
<dbReference type="SUPFAM" id="SSF57535">
    <property type="entry name" value="Complement control module/SCR domain"/>
    <property type="match status" value="7"/>
</dbReference>
<dbReference type="EMBL" id="AMQN01003200">
    <property type="status" value="NOT_ANNOTATED_CDS"/>
    <property type="molecule type" value="Genomic_DNA"/>
</dbReference>
<dbReference type="EnsemblMetazoa" id="CapteT72629">
    <property type="protein sequence ID" value="CapteP72629"/>
    <property type="gene ID" value="CapteG72629"/>
</dbReference>
<feature type="domain" description="Sushi" evidence="7">
    <location>
        <begin position="321"/>
        <end position="383"/>
    </location>
</feature>
<feature type="domain" description="Sushi" evidence="7">
    <location>
        <begin position="96"/>
        <end position="153"/>
    </location>
</feature>
<dbReference type="InterPro" id="IPR035976">
    <property type="entry name" value="Sushi/SCR/CCP_sf"/>
</dbReference>
<protein>
    <recommendedName>
        <fullName evidence="11">Sushi, von Willebrand factor type A, EGF and pentraxin domain-containing protein 1</fullName>
    </recommendedName>
</protein>
<comment type="caution">
    <text evidence="5">Lacks conserved residue(s) required for the propagation of feature annotation.</text>
</comment>
<dbReference type="CDD" id="cd00033">
    <property type="entry name" value="CCP"/>
    <property type="match status" value="5"/>
</dbReference>
<dbReference type="InterPro" id="IPR000436">
    <property type="entry name" value="Sushi_SCR_CCP_dom"/>
</dbReference>
<evidence type="ECO:0000256" key="5">
    <source>
        <dbReference type="PROSITE-ProRule" id="PRU00302"/>
    </source>
</evidence>
<dbReference type="PANTHER" id="PTHR19325">
    <property type="entry name" value="COMPLEMENT COMPONENT-RELATED SUSHI DOMAIN-CONTAINING"/>
    <property type="match status" value="1"/>
</dbReference>
<evidence type="ECO:0000256" key="1">
    <source>
        <dbReference type="ARBA" id="ARBA00022659"/>
    </source>
</evidence>
<dbReference type="OMA" id="NIAANCP"/>
<name>R7TFR8_CAPTE</name>
<feature type="non-terminal residue" evidence="8">
    <location>
        <position position="1"/>
    </location>
</feature>
<reference evidence="9" key="3">
    <citation type="submission" date="2015-06" db="UniProtKB">
        <authorList>
            <consortium name="EnsemblMetazoa"/>
        </authorList>
    </citation>
    <scope>IDENTIFICATION</scope>
</reference>
<reference evidence="10" key="1">
    <citation type="submission" date="2012-12" db="EMBL/GenBank/DDBJ databases">
        <authorList>
            <person name="Hellsten U."/>
            <person name="Grimwood J."/>
            <person name="Chapman J.A."/>
            <person name="Shapiro H."/>
            <person name="Aerts A."/>
            <person name="Otillar R.P."/>
            <person name="Terry A.Y."/>
            <person name="Boore J.L."/>
            <person name="Simakov O."/>
            <person name="Marletaz F."/>
            <person name="Cho S.-J."/>
            <person name="Edsinger-Gonzales E."/>
            <person name="Havlak P."/>
            <person name="Kuo D.-H."/>
            <person name="Larsson T."/>
            <person name="Lv J."/>
            <person name="Arendt D."/>
            <person name="Savage R."/>
            <person name="Osoegawa K."/>
            <person name="de Jong P."/>
            <person name="Lindberg D.R."/>
            <person name="Seaver E.C."/>
            <person name="Weisblat D.A."/>
            <person name="Putnam N.H."/>
            <person name="Grigoriev I.V."/>
            <person name="Rokhsar D.S."/>
        </authorList>
    </citation>
    <scope>NUCLEOTIDE SEQUENCE</scope>
    <source>
        <strain evidence="10">I ESC-2004</strain>
    </source>
</reference>
<evidence type="ECO:0000313" key="10">
    <source>
        <dbReference type="Proteomes" id="UP000014760"/>
    </source>
</evidence>
<dbReference type="PANTHER" id="PTHR19325:SF575">
    <property type="entry name" value="LOCOMOTION-RELATED PROTEIN HIKARU GENKI"/>
    <property type="match status" value="1"/>
</dbReference>
<dbReference type="AlphaFoldDB" id="R7TFR8"/>
<dbReference type="PROSITE" id="PS50923">
    <property type="entry name" value="SUSHI"/>
    <property type="match status" value="4"/>
</dbReference>
<dbReference type="InterPro" id="IPR001879">
    <property type="entry name" value="GPCR_2_extracellular_dom"/>
</dbReference>
<organism evidence="8">
    <name type="scientific">Capitella teleta</name>
    <name type="common">Polychaete worm</name>
    <dbReference type="NCBI Taxonomy" id="283909"/>
    <lineage>
        <taxon>Eukaryota</taxon>
        <taxon>Metazoa</taxon>
        <taxon>Spiralia</taxon>
        <taxon>Lophotrochozoa</taxon>
        <taxon>Annelida</taxon>
        <taxon>Polychaeta</taxon>
        <taxon>Sedentaria</taxon>
        <taxon>Scolecida</taxon>
        <taxon>Capitellidae</taxon>
        <taxon>Capitella</taxon>
    </lineage>
</organism>
<dbReference type="GO" id="GO:0004930">
    <property type="term" value="F:G protein-coupled receptor activity"/>
    <property type="evidence" value="ECO:0007669"/>
    <property type="project" value="InterPro"/>
</dbReference>
<dbReference type="EMBL" id="KB311138">
    <property type="protein sequence ID" value="ELT89891.1"/>
    <property type="molecule type" value="Genomic_DNA"/>
</dbReference>
<evidence type="ECO:0000313" key="9">
    <source>
        <dbReference type="EnsemblMetazoa" id="CapteP72629"/>
    </source>
</evidence>
<reference evidence="8 10" key="2">
    <citation type="journal article" date="2013" name="Nature">
        <title>Insights into bilaterian evolution from three spiralian genomes.</title>
        <authorList>
            <person name="Simakov O."/>
            <person name="Marletaz F."/>
            <person name="Cho S.J."/>
            <person name="Edsinger-Gonzales E."/>
            <person name="Havlak P."/>
            <person name="Hellsten U."/>
            <person name="Kuo D.H."/>
            <person name="Larsson T."/>
            <person name="Lv J."/>
            <person name="Arendt D."/>
            <person name="Savage R."/>
            <person name="Osoegawa K."/>
            <person name="de Jong P."/>
            <person name="Grimwood J."/>
            <person name="Chapman J.A."/>
            <person name="Shapiro H."/>
            <person name="Aerts A."/>
            <person name="Otillar R.P."/>
            <person name="Terry A.Y."/>
            <person name="Boore J.L."/>
            <person name="Grigoriev I.V."/>
            <person name="Lindberg D.R."/>
            <person name="Seaver E.C."/>
            <person name="Weisblat D.A."/>
            <person name="Putnam N.H."/>
            <person name="Rokhsar D.S."/>
        </authorList>
    </citation>
    <scope>NUCLEOTIDE SEQUENCE</scope>
    <source>
        <strain evidence="8 10">I ESC-2004</strain>
    </source>
</reference>
<keyword evidence="1 5" id="KW-0768">Sushi</keyword>
<proteinExistence type="predicted"/>
<dbReference type="OrthoDB" id="9991441at2759"/>
<evidence type="ECO:0000256" key="2">
    <source>
        <dbReference type="ARBA" id="ARBA00022737"/>
    </source>
</evidence>
<keyword evidence="2" id="KW-0677">Repeat</keyword>
<dbReference type="Gene3D" id="2.10.70.10">
    <property type="entry name" value="Complement Module, domain 1"/>
    <property type="match status" value="7"/>
</dbReference>
<keyword evidence="3" id="KW-1015">Disulfide bond</keyword>
<keyword evidence="10" id="KW-1185">Reference proteome</keyword>
<evidence type="ECO:0000313" key="8">
    <source>
        <dbReference type="EMBL" id="ELT89891.1"/>
    </source>
</evidence>
<dbReference type="InterPro" id="IPR050350">
    <property type="entry name" value="Compl-Cell_Adhes-Reg"/>
</dbReference>
<dbReference type="SMART" id="SM00032">
    <property type="entry name" value="CCP"/>
    <property type="match status" value="7"/>
</dbReference>
<dbReference type="Proteomes" id="UP000014760">
    <property type="component" value="Unassembled WGS sequence"/>
</dbReference>
<gene>
    <name evidence="8" type="ORF">CAPTEDRAFT_72629</name>
</gene>
<dbReference type="Pfam" id="PF00084">
    <property type="entry name" value="Sushi"/>
    <property type="match status" value="6"/>
</dbReference>
<keyword evidence="4" id="KW-0325">Glycoprotein</keyword>
<accession>R7TFR8</accession>
<feature type="non-terminal residue" evidence="8">
    <location>
        <position position="429"/>
    </location>
</feature>
<feature type="domain" description="Sushi" evidence="7">
    <location>
        <begin position="1"/>
        <end position="42"/>
    </location>
</feature>
<dbReference type="GO" id="GO:0016020">
    <property type="term" value="C:membrane"/>
    <property type="evidence" value="ECO:0007669"/>
    <property type="project" value="InterPro"/>
</dbReference>
<evidence type="ECO:0000259" key="7">
    <source>
        <dbReference type="PROSITE" id="PS50923"/>
    </source>
</evidence>
<evidence type="ECO:0008006" key="11">
    <source>
        <dbReference type="Google" id="ProtNLM"/>
    </source>
</evidence>
<feature type="domain" description="Sushi" evidence="7">
    <location>
        <begin position="211"/>
        <end position="269"/>
    </location>
</feature>
<dbReference type="STRING" id="283909.R7TFR8"/>
<sequence length="429" mass="46479">NFQYGDEVTLSCHDGFKASGGDTRLTCVGQNKWQGDPLTCDLRCEKVKPGNYSKIVNENENFTHFECFSGFEPAGGSSVINCHNGVWSNTSLRCKLACDPPVIPNNSQIYFDESRPGIAYYSCNDNFRLVKGDAIRACNSNGSWSGQTPECELITCTYNASIPNGELSTNILNIGESLNVTCRVGYQRNASILTCDNAGRLVGAAPQCNPITCGHPPFLANATWDGNLLFGDRVTYTCEEGFTMVNIALDYIQCDASGTWDGSLSECKEIMCDEIDPIPHVVMSGSNQIGKSIFLSCERDFDLDGPRLECGVDGRWAGSLTECQTDDGCTEIEVINANKEGGSLTGQSTTFTCHDGYALAEGDAVLTCFYDGRWEGVIPVCEAGRCPPVPKIPNAIPNTSLVDSNTTVAYDCVRGFRSLNESSSAFCRE</sequence>
<dbReference type="HOGENOM" id="CLU_640257_0_0_1"/>
<feature type="domain" description="G-protein coupled receptors family 2 profile 1" evidence="6">
    <location>
        <begin position="81"/>
        <end position="160"/>
    </location>
</feature>